<evidence type="ECO:0000313" key="4">
    <source>
        <dbReference type="Proteomes" id="UP000316270"/>
    </source>
</evidence>
<dbReference type="InterPro" id="IPR000626">
    <property type="entry name" value="Ubiquitin-like_dom"/>
</dbReference>
<dbReference type="CDD" id="cd16116">
    <property type="entry name" value="Ubl_Smt3_like"/>
    <property type="match status" value="1"/>
</dbReference>
<feature type="domain" description="Ubiquitin-like" evidence="2">
    <location>
        <begin position="85"/>
        <end position="160"/>
    </location>
</feature>
<evidence type="ECO:0000256" key="1">
    <source>
        <dbReference type="SAM" id="MobiDB-lite"/>
    </source>
</evidence>
<organism evidence="3 4">
    <name type="scientific">Venturia effusa</name>
    <dbReference type="NCBI Taxonomy" id="50376"/>
    <lineage>
        <taxon>Eukaryota</taxon>
        <taxon>Fungi</taxon>
        <taxon>Dikarya</taxon>
        <taxon>Ascomycota</taxon>
        <taxon>Pezizomycotina</taxon>
        <taxon>Dothideomycetes</taxon>
        <taxon>Pleosporomycetidae</taxon>
        <taxon>Venturiales</taxon>
        <taxon>Venturiaceae</taxon>
        <taxon>Venturia</taxon>
    </lineage>
</organism>
<dbReference type="EMBL" id="CP042185">
    <property type="protein sequence ID" value="QDS67924.1"/>
    <property type="molecule type" value="Genomic_DNA"/>
</dbReference>
<evidence type="ECO:0000259" key="2">
    <source>
        <dbReference type="PROSITE" id="PS50053"/>
    </source>
</evidence>
<dbReference type="InterPro" id="IPR022617">
    <property type="entry name" value="Rad60/SUMO-like_dom"/>
</dbReference>
<evidence type="ECO:0000313" key="3">
    <source>
        <dbReference type="EMBL" id="QDS67924.1"/>
    </source>
</evidence>
<keyword evidence="4" id="KW-1185">Reference proteome</keyword>
<dbReference type="STRING" id="50376.A0A517KX18"/>
<dbReference type="Proteomes" id="UP000316270">
    <property type="component" value="Chromosome 1"/>
</dbReference>
<accession>A0A517KX18</accession>
<proteinExistence type="predicted"/>
<dbReference type="SMART" id="SM00213">
    <property type="entry name" value="UBQ"/>
    <property type="match status" value="1"/>
</dbReference>
<reference evidence="3 4" key="1">
    <citation type="submission" date="2019-07" db="EMBL/GenBank/DDBJ databases">
        <title>Finished genome of Venturia effusa.</title>
        <authorList>
            <person name="Young C.A."/>
            <person name="Cox M.P."/>
            <person name="Ganley A.R.D."/>
            <person name="David W.J."/>
        </authorList>
    </citation>
    <scope>NUCLEOTIDE SEQUENCE [LARGE SCALE GENOMIC DNA]</scope>
    <source>
        <strain evidence="4">albino</strain>
    </source>
</reference>
<dbReference type="PROSITE" id="PS50053">
    <property type="entry name" value="UBIQUITIN_2"/>
    <property type="match status" value="1"/>
</dbReference>
<dbReference type="PANTHER" id="PTHR10562">
    <property type="entry name" value="SMALL UBIQUITIN-RELATED MODIFIER"/>
    <property type="match status" value="1"/>
</dbReference>
<dbReference type="InterPro" id="IPR029071">
    <property type="entry name" value="Ubiquitin-like_domsf"/>
</dbReference>
<dbReference type="Gene3D" id="3.10.20.90">
    <property type="entry name" value="Phosphatidylinositol 3-kinase Catalytic Subunit, Chain A, domain 1"/>
    <property type="match status" value="1"/>
</dbReference>
<dbReference type="SUPFAM" id="SSF54236">
    <property type="entry name" value="Ubiquitin-like"/>
    <property type="match status" value="1"/>
</dbReference>
<name>A0A517KX18_9PEZI</name>
<feature type="compositionally biased region" description="Pro residues" evidence="1">
    <location>
        <begin position="44"/>
        <end position="55"/>
    </location>
</feature>
<feature type="compositionally biased region" description="Polar residues" evidence="1">
    <location>
        <begin position="25"/>
        <end position="40"/>
    </location>
</feature>
<dbReference type="OrthoDB" id="442921at2759"/>
<sequence length="162" mass="17818">MDQPQREASATIEPEPRPPNTTTENGSHSDATPSADNLTSQDQQPPPLPPNPFLPQEPRVEAEQHATLPARTVNATPPPTAISAVAVTVRDSHGSEVTFKIKKHTRLNKLMDAFCERQGKTPAQVRFFFDGTRITGDDTPESLDMENEESIDVYEEQIGGCR</sequence>
<protein>
    <recommendedName>
        <fullName evidence="2">Ubiquitin-like domain-containing protein</fullName>
    </recommendedName>
</protein>
<dbReference type="Pfam" id="PF11976">
    <property type="entry name" value="Rad60-SLD"/>
    <property type="match status" value="1"/>
</dbReference>
<feature type="region of interest" description="Disordered" evidence="1">
    <location>
        <begin position="1"/>
        <end position="79"/>
    </location>
</feature>
<dbReference type="AlphaFoldDB" id="A0A517KX18"/>
<gene>
    <name evidence="3" type="ORF">FKW77_008622</name>
</gene>